<feature type="compositionally biased region" description="Polar residues" evidence="1">
    <location>
        <begin position="229"/>
        <end position="244"/>
    </location>
</feature>
<feature type="region of interest" description="Disordered" evidence="1">
    <location>
        <begin position="223"/>
        <end position="247"/>
    </location>
</feature>
<keyword evidence="3" id="KW-1185">Reference proteome</keyword>
<evidence type="ECO:0000313" key="3">
    <source>
        <dbReference type="Proteomes" id="UP001186944"/>
    </source>
</evidence>
<feature type="compositionally biased region" description="Basic and acidic residues" evidence="1">
    <location>
        <begin position="155"/>
        <end position="185"/>
    </location>
</feature>
<name>A0AA89C1V0_PINIB</name>
<reference evidence="2" key="1">
    <citation type="submission" date="2019-08" db="EMBL/GenBank/DDBJ databases">
        <title>The improved chromosome-level genome for the pearl oyster Pinctada fucata martensii using PacBio sequencing and Hi-C.</title>
        <authorList>
            <person name="Zheng Z."/>
        </authorList>
    </citation>
    <scope>NUCLEOTIDE SEQUENCE</scope>
    <source>
        <strain evidence="2">ZZ-2019</strain>
        <tissue evidence="2">Adductor muscle</tissue>
    </source>
</reference>
<dbReference type="Proteomes" id="UP001186944">
    <property type="component" value="Unassembled WGS sequence"/>
</dbReference>
<evidence type="ECO:0000313" key="2">
    <source>
        <dbReference type="EMBL" id="KAK3091212.1"/>
    </source>
</evidence>
<protein>
    <submittedName>
        <fullName evidence="2">Uncharacterized protein</fullName>
    </submittedName>
</protein>
<comment type="caution">
    <text evidence="2">The sequence shown here is derived from an EMBL/GenBank/DDBJ whole genome shotgun (WGS) entry which is preliminary data.</text>
</comment>
<sequence>MKQLIRQNSNTSTDTYTSCVTHPPTSPKTKSLAPHCTNNNSGMLANSTDLKPTNLSHQCNKALDDLTAKPDVVDNFVDQKCSLPLNVFSETENCLSDQIIQKLDDGFTTTWQRVNSPTTYNQTSDIAATGLGQRIADSTNRNNKSQRPNLKRHKSETSERHPRFSEVKERSYSSTDSLHHLDGSTKTRSTKFRKAVSLASRLHSSPSTGRKLANYHLIANPQSDKEQGLSCNQNGLKGTSSQYSPKLLDPPSYKSILKKESACKEECQNLLGVGRDNDTCVSLKRIYLMHTDVQKVVETVLMFPRRM</sequence>
<organism evidence="2 3">
    <name type="scientific">Pinctada imbricata</name>
    <name type="common">Atlantic pearl-oyster</name>
    <name type="synonym">Pinctada martensii</name>
    <dbReference type="NCBI Taxonomy" id="66713"/>
    <lineage>
        <taxon>Eukaryota</taxon>
        <taxon>Metazoa</taxon>
        <taxon>Spiralia</taxon>
        <taxon>Lophotrochozoa</taxon>
        <taxon>Mollusca</taxon>
        <taxon>Bivalvia</taxon>
        <taxon>Autobranchia</taxon>
        <taxon>Pteriomorphia</taxon>
        <taxon>Pterioida</taxon>
        <taxon>Pterioidea</taxon>
        <taxon>Pteriidae</taxon>
        <taxon>Pinctada</taxon>
    </lineage>
</organism>
<dbReference type="AlphaFoldDB" id="A0AA89C1V0"/>
<proteinExistence type="predicted"/>
<accession>A0AA89C1V0</accession>
<feature type="compositionally biased region" description="Polar residues" evidence="1">
    <location>
        <begin position="136"/>
        <end position="148"/>
    </location>
</feature>
<dbReference type="EMBL" id="VSWD01000010">
    <property type="protein sequence ID" value="KAK3091212.1"/>
    <property type="molecule type" value="Genomic_DNA"/>
</dbReference>
<feature type="compositionally biased region" description="Polar residues" evidence="1">
    <location>
        <begin position="1"/>
        <end position="20"/>
    </location>
</feature>
<feature type="region of interest" description="Disordered" evidence="1">
    <location>
        <begin position="132"/>
        <end position="192"/>
    </location>
</feature>
<feature type="region of interest" description="Disordered" evidence="1">
    <location>
        <begin position="1"/>
        <end position="32"/>
    </location>
</feature>
<evidence type="ECO:0000256" key="1">
    <source>
        <dbReference type="SAM" id="MobiDB-lite"/>
    </source>
</evidence>
<gene>
    <name evidence="2" type="ORF">FSP39_017988</name>
</gene>